<dbReference type="InterPro" id="IPR023614">
    <property type="entry name" value="Porin_dom_sf"/>
</dbReference>
<dbReference type="AlphaFoldDB" id="A0A2A7SIG7"/>
<accession>A0A2A7SIG7</accession>
<keyword evidence="9" id="KW-0472">Membrane</keyword>
<dbReference type="Proteomes" id="UP000220629">
    <property type="component" value="Unassembled WGS sequence"/>
</dbReference>
<evidence type="ECO:0000256" key="9">
    <source>
        <dbReference type="ARBA" id="ARBA00023136"/>
    </source>
</evidence>
<reference evidence="14" key="1">
    <citation type="submission" date="2017-09" db="EMBL/GenBank/DDBJ databases">
        <title>FDA dAtabase for Regulatory Grade micrObial Sequences (FDA-ARGOS): Supporting development and validation of Infectious Disease Dx tests.</title>
        <authorList>
            <person name="Minogue T."/>
            <person name="Wolcott M."/>
            <person name="Wasieloski L."/>
            <person name="Aguilar W."/>
            <person name="Moore D."/>
            <person name="Tallon L."/>
            <person name="Sadzewicz L."/>
            <person name="Ott S."/>
            <person name="Zhao X."/>
            <person name="Nagaraj S."/>
            <person name="Vavikolanu K."/>
            <person name="Aluvathingal J."/>
            <person name="Nadendla S."/>
            <person name="Sichtig H."/>
        </authorList>
    </citation>
    <scope>NUCLEOTIDE SEQUENCE [LARGE SCALE GENOMIC DNA]</scope>
    <source>
        <strain evidence="14">FDAARGOS_390</strain>
    </source>
</reference>
<protein>
    <submittedName>
        <fullName evidence="13">Porin</fullName>
    </submittedName>
</protein>
<dbReference type="PANTHER" id="PTHR34501:SF9">
    <property type="entry name" value="MAJOR OUTER MEMBRANE PROTEIN P.IA"/>
    <property type="match status" value="1"/>
</dbReference>
<feature type="chain" id="PRO_5013264396" evidence="11">
    <location>
        <begin position="28"/>
        <end position="368"/>
    </location>
</feature>
<comment type="caution">
    <text evidence="13">The sequence shown here is derived from an EMBL/GenBank/DDBJ whole genome shotgun (WGS) entry which is preliminary data.</text>
</comment>
<dbReference type="EMBL" id="PDDY01000001">
    <property type="protein sequence ID" value="PEH43447.1"/>
    <property type="molecule type" value="Genomic_DNA"/>
</dbReference>
<dbReference type="Pfam" id="PF13609">
    <property type="entry name" value="Porin_4"/>
    <property type="match status" value="1"/>
</dbReference>
<dbReference type="InterPro" id="IPR033900">
    <property type="entry name" value="Gram_neg_porin_domain"/>
</dbReference>
<dbReference type="GO" id="GO:0009279">
    <property type="term" value="C:cell outer membrane"/>
    <property type="evidence" value="ECO:0007669"/>
    <property type="project" value="UniProtKB-SubCell"/>
</dbReference>
<evidence type="ECO:0000256" key="8">
    <source>
        <dbReference type="ARBA" id="ARBA00023114"/>
    </source>
</evidence>
<dbReference type="GO" id="GO:0015288">
    <property type="term" value="F:porin activity"/>
    <property type="evidence" value="ECO:0007669"/>
    <property type="project" value="UniProtKB-KW"/>
</dbReference>
<dbReference type="CDD" id="cd00342">
    <property type="entry name" value="gram_neg_porins"/>
    <property type="match status" value="1"/>
</dbReference>
<dbReference type="InterPro" id="IPR002299">
    <property type="entry name" value="Porin_Neis"/>
</dbReference>
<gene>
    <name evidence="13" type="ORF">CRM94_15535</name>
</gene>
<keyword evidence="6 11" id="KW-0732">Signal</keyword>
<dbReference type="PANTHER" id="PTHR34501">
    <property type="entry name" value="PROTEIN YDDL-RELATED"/>
    <property type="match status" value="1"/>
</dbReference>
<name>A0A2A7SIG7_BURGA</name>
<evidence type="ECO:0000313" key="14">
    <source>
        <dbReference type="Proteomes" id="UP000220629"/>
    </source>
</evidence>
<dbReference type="InterPro" id="IPR050298">
    <property type="entry name" value="Gram-neg_bact_OMP"/>
</dbReference>
<evidence type="ECO:0000256" key="11">
    <source>
        <dbReference type="SAM" id="SignalP"/>
    </source>
</evidence>
<evidence type="ECO:0000256" key="6">
    <source>
        <dbReference type="ARBA" id="ARBA00022729"/>
    </source>
</evidence>
<evidence type="ECO:0000259" key="12">
    <source>
        <dbReference type="Pfam" id="PF13609"/>
    </source>
</evidence>
<evidence type="ECO:0000256" key="2">
    <source>
        <dbReference type="ARBA" id="ARBA00011233"/>
    </source>
</evidence>
<evidence type="ECO:0000256" key="3">
    <source>
        <dbReference type="ARBA" id="ARBA00022448"/>
    </source>
</evidence>
<proteinExistence type="predicted"/>
<dbReference type="RefSeq" id="WP_098153077.1">
    <property type="nucleotide sequence ID" value="NZ_CADEQB010000001.1"/>
</dbReference>
<keyword evidence="3" id="KW-0813">Transport</keyword>
<keyword evidence="5" id="KW-0812">Transmembrane</keyword>
<feature type="signal peptide" evidence="11">
    <location>
        <begin position="1"/>
        <end position="27"/>
    </location>
</feature>
<evidence type="ECO:0000256" key="1">
    <source>
        <dbReference type="ARBA" id="ARBA00004571"/>
    </source>
</evidence>
<evidence type="ECO:0000256" key="4">
    <source>
        <dbReference type="ARBA" id="ARBA00022452"/>
    </source>
</evidence>
<comment type="subcellular location">
    <subcellularLocation>
        <location evidence="1">Cell outer membrane</location>
        <topology evidence="1">Multi-pass membrane protein</topology>
    </subcellularLocation>
</comment>
<evidence type="ECO:0000256" key="5">
    <source>
        <dbReference type="ARBA" id="ARBA00022692"/>
    </source>
</evidence>
<keyword evidence="10" id="KW-0998">Cell outer membrane</keyword>
<keyword evidence="8" id="KW-0626">Porin</keyword>
<evidence type="ECO:0000313" key="13">
    <source>
        <dbReference type="EMBL" id="PEH43447.1"/>
    </source>
</evidence>
<dbReference type="GO" id="GO:0006811">
    <property type="term" value="P:monoatomic ion transport"/>
    <property type="evidence" value="ECO:0007669"/>
    <property type="project" value="UniProtKB-KW"/>
</dbReference>
<dbReference type="Gene3D" id="2.40.160.10">
    <property type="entry name" value="Porin"/>
    <property type="match status" value="1"/>
</dbReference>
<dbReference type="SUPFAM" id="SSF56935">
    <property type="entry name" value="Porins"/>
    <property type="match status" value="1"/>
</dbReference>
<sequence length="368" mass="39407">MKAAASRTIRIAAGSVGIGLAAGAAQAQSSVTLYGIVDGGFTYTSNQGGHANYQSTAGSEQGSRWGLLGSEDLGGGNKAIFRLENGFNLQTGTASANGRIFGRQAWVGIATARYGTLTLGRQYNASQDSLEPLQVATDTVQYATHPFDTDDINNSFRTDNAIKYVTPSLYGLQINTMYALSGNAGAFSTNRSYSVGATWSGGPWRLGAAYVVLDHPATDTTGAIPSDNYFSFLKGITYQRIWGAGGLYELGNATFGLLYTNTRFELTPASQYQTYENAEASLRYRLTPALHAAIAETYTNVSTNGKVGSWHYWQTTAALQYFLSKRTDIYVDLLYQHATNALAQIEGTSGASSGPSQLLVVTGIRHKF</sequence>
<keyword evidence="7" id="KW-0406">Ion transport</keyword>
<dbReference type="GO" id="GO:0046930">
    <property type="term" value="C:pore complex"/>
    <property type="evidence" value="ECO:0007669"/>
    <property type="project" value="UniProtKB-KW"/>
</dbReference>
<dbReference type="PRINTS" id="PR00184">
    <property type="entry name" value="NEISSPPORIN"/>
</dbReference>
<keyword evidence="4" id="KW-1134">Transmembrane beta strand</keyword>
<organism evidence="13 14">
    <name type="scientific">Burkholderia gladioli</name>
    <name type="common">Pseudomonas marginata</name>
    <name type="synonym">Phytomonas marginata</name>
    <dbReference type="NCBI Taxonomy" id="28095"/>
    <lineage>
        <taxon>Bacteria</taxon>
        <taxon>Pseudomonadati</taxon>
        <taxon>Pseudomonadota</taxon>
        <taxon>Betaproteobacteria</taxon>
        <taxon>Burkholderiales</taxon>
        <taxon>Burkholderiaceae</taxon>
        <taxon>Burkholderia</taxon>
    </lineage>
</organism>
<feature type="domain" description="Porin" evidence="12">
    <location>
        <begin position="18"/>
        <end position="339"/>
    </location>
</feature>
<evidence type="ECO:0000256" key="7">
    <source>
        <dbReference type="ARBA" id="ARBA00023065"/>
    </source>
</evidence>
<evidence type="ECO:0000256" key="10">
    <source>
        <dbReference type="ARBA" id="ARBA00023237"/>
    </source>
</evidence>
<comment type="subunit">
    <text evidence="2">Homotrimer.</text>
</comment>